<accession>A0AAN6PQG7</accession>
<evidence type="ECO:0000313" key="3">
    <source>
        <dbReference type="Proteomes" id="UP001305647"/>
    </source>
</evidence>
<gene>
    <name evidence="2" type="ORF">N658DRAFT_64760</name>
</gene>
<reference evidence="2" key="1">
    <citation type="journal article" date="2023" name="Mol. Phylogenet. Evol.">
        <title>Genome-scale phylogeny and comparative genomics of the fungal order Sordariales.</title>
        <authorList>
            <person name="Hensen N."/>
            <person name="Bonometti L."/>
            <person name="Westerberg I."/>
            <person name="Brannstrom I.O."/>
            <person name="Guillou S."/>
            <person name="Cros-Aarteil S."/>
            <person name="Calhoun S."/>
            <person name="Haridas S."/>
            <person name="Kuo A."/>
            <person name="Mondo S."/>
            <person name="Pangilinan J."/>
            <person name="Riley R."/>
            <person name="LaButti K."/>
            <person name="Andreopoulos B."/>
            <person name="Lipzen A."/>
            <person name="Chen C."/>
            <person name="Yan M."/>
            <person name="Daum C."/>
            <person name="Ng V."/>
            <person name="Clum A."/>
            <person name="Steindorff A."/>
            <person name="Ohm R.A."/>
            <person name="Martin F."/>
            <person name="Silar P."/>
            <person name="Natvig D.O."/>
            <person name="Lalanne C."/>
            <person name="Gautier V."/>
            <person name="Ament-Velasquez S.L."/>
            <person name="Kruys A."/>
            <person name="Hutchinson M.I."/>
            <person name="Powell A.J."/>
            <person name="Barry K."/>
            <person name="Miller A.N."/>
            <person name="Grigoriev I.V."/>
            <person name="Debuchy R."/>
            <person name="Gladieux P."/>
            <person name="Hiltunen Thoren M."/>
            <person name="Johannesson H."/>
        </authorList>
    </citation>
    <scope>NUCLEOTIDE SEQUENCE</scope>
    <source>
        <strain evidence="2">CBS 757.83</strain>
    </source>
</reference>
<feature type="compositionally biased region" description="Basic and acidic residues" evidence="1">
    <location>
        <begin position="31"/>
        <end position="51"/>
    </location>
</feature>
<sequence>MLGAEKRQIETASNRRNQKRANPNSKAKRCRYGEKRETETGDRKDRNERPKSNARKPSQKSQPKANRKQTSDKNRNFAMGSPKTSDYRSPLRRLPSSPRGSTEGSRSGSFGAFGDLTESTHSRHRAPLVNWTDMPWPPVFIKWLSGIPRARTEALRLDTRSGPGRPGGTLTIGRNH</sequence>
<name>A0AAN6PQG7_9PEZI</name>
<evidence type="ECO:0000256" key="1">
    <source>
        <dbReference type="SAM" id="MobiDB-lite"/>
    </source>
</evidence>
<dbReference type="AlphaFoldDB" id="A0AAN6PQG7"/>
<feature type="compositionally biased region" description="Polar residues" evidence="1">
    <location>
        <begin position="10"/>
        <end position="25"/>
    </location>
</feature>
<feature type="region of interest" description="Disordered" evidence="1">
    <location>
        <begin position="1"/>
        <end position="121"/>
    </location>
</feature>
<dbReference type="EMBL" id="MU863743">
    <property type="protein sequence ID" value="KAK4096062.1"/>
    <property type="molecule type" value="Genomic_DNA"/>
</dbReference>
<dbReference type="Proteomes" id="UP001305647">
    <property type="component" value="Unassembled WGS sequence"/>
</dbReference>
<keyword evidence="3" id="KW-1185">Reference proteome</keyword>
<organism evidence="2 3">
    <name type="scientific">Parathielavia hyrcaniae</name>
    <dbReference type="NCBI Taxonomy" id="113614"/>
    <lineage>
        <taxon>Eukaryota</taxon>
        <taxon>Fungi</taxon>
        <taxon>Dikarya</taxon>
        <taxon>Ascomycota</taxon>
        <taxon>Pezizomycotina</taxon>
        <taxon>Sordariomycetes</taxon>
        <taxon>Sordariomycetidae</taxon>
        <taxon>Sordariales</taxon>
        <taxon>Chaetomiaceae</taxon>
        <taxon>Parathielavia</taxon>
    </lineage>
</organism>
<evidence type="ECO:0000313" key="2">
    <source>
        <dbReference type="EMBL" id="KAK4096062.1"/>
    </source>
</evidence>
<proteinExistence type="predicted"/>
<comment type="caution">
    <text evidence="2">The sequence shown here is derived from an EMBL/GenBank/DDBJ whole genome shotgun (WGS) entry which is preliminary data.</text>
</comment>
<protein>
    <submittedName>
        <fullName evidence="2">Uncharacterized protein</fullName>
    </submittedName>
</protein>
<reference evidence="2" key="2">
    <citation type="submission" date="2023-05" db="EMBL/GenBank/DDBJ databases">
        <authorList>
            <consortium name="Lawrence Berkeley National Laboratory"/>
            <person name="Steindorff A."/>
            <person name="Hensen N."/>
            <person name="Bonometti L."/>
            <person name="Westerberg I."/>
            <person name="Brannstrom I.O."/>
            <person name="Guillou S."/>
            <person name="Cros-Aarteil S."/>
            <person name="Calhoun S."/>
            <person name="Haridas S."/>
            <person name="Kuo A."/>
            <person name="Mondo S."/>
            <person name="Pangilinan J."/>
            <person name="Riley R."/>
            <person name="Labutti K."/>
            <person name="Andreopoulos B."/>
            <person name="Lipzen A."/>
            <person name="Chen C."/>
            <person name="Yanf M."/>
            <person name="Daum C."/>
            <person name="Ng V."/>
            <person name="Clum A."/>
            <person name="Ohm R."/>
            <person name="Martin F."/>
            <person name="Silar P."/>
            <person name="Natvig D."/>
            <person name="Lalanne C."/>
            <person name="Gautier V."/>
            <person name="Ament-Velasquez S.L."/>
            <person name="Kruys A."/>
            <person name="Hutchinson M.I."/>
            <person name="Powell A.J."/>
            <person name="Barry K."/>
            <person name="Miller A.N."/>
            <person name="Grigoriev I.V."/>
            <person name="Debuchy R."/>
            <person name="Gladieux P."/>
            <person name="Thoren M.H."/>
            <person name="Johannesson H."/>
        </authorList>
    </citation>
    <scope>NUCLEOTIDE SEQUENCE</scope>
    <source>
        <strain evidence="2">CBS 757.83</strain>
    </source>
</reference>